<dbReference type="InterPro" id="IPR050900">
    <property type="entry name" value="Transposase_IS3/IS150/IS904"/>
</dbReference>
<evidence type="ECO:0000313" key="3">
    <source>
        <dbReference type="Proteomes" id="UP001194579"/>
    </source>
</evidence>
<dbReference type="InterPro" id="IPR036397">
    <property type="entry name" value="RNaseH_sf"/>
</dbReference>
<dbReference type="RefSeq" id="WP_081439987.1">
    <property type="nucleotide sequence ID" value="NC_017845.1"/>
</dbReference>
<dbReference type="SUPFAM" id="SSF53098">
    <property type="entry name" value="Ribonuclease H-like"/>
    <property type="match status" value="1"/>
</dbReference>
<dbReference type="Proteomes" id="UP001194579">
    <property type="component" value="Unassembled WGS sequence"/>
</dbReference>
<dbReference type="InterPro" id="IPR048020">
    <property type="entry name" value="Transpos_IS3"/>
</dbReference>
<proteinExistence type="predicted"/>
<evidence type="ECO:0000313" key="2">
    <source>
        <dbReference type="EMBL" id="MBI0556867.1"/>
    </source>
</evidence>
<dbReference type="Pfam" id="PF13333">
    <property type="entry name" value="rve_2"/>
    <property type="match status" value="1"/>
</dbReference>
<dbReference type="InterPro" id="IPR001584">
    <property type="entry name" value="Integrase_cat-core"/>
</dbReference>
<accession>A0ABS0S4R6</accession>
<dbReference type="PANTHER" id="PTHR46889">
    <property type="entry name" value="TRANSPOSASE INSF FOR INSERTION SEQUENCE IS3B-RELATED"/>
    <property type="match status" value="1"/>
</dbReference>
<keyword evidence="3" id="KW-1185">Reference proteome</keyword>
<dbReference type="InterPro" id="IPR012337">
    <property type="entry name" value="RNaseH-like_sf"/>
</dbReference>
<name>A0ABS0S4R6_PECPM</name>
<sequence>MATVIDLYSRQIIGWSLSNRLKTQVVIDALEMAIKQRKPTGSVIAHSDRDSQYASHRYQDAMKDNVLRCSMSGKGCCYDNAVMESFYRTLKTELMQGKAFVSRELVMNALFDYIEVFYNRRRKHSTLGYQTPVDDEMAA</sequence>
<gene>
    <name evidence="2" type="ORF">F6Q06_20615</name>
</gene>
<dbReference type="EMBL" id="WABS01000057">
    <property type="protein sequence ID" value="MBI0556867.1"/>
    <property type="molecule type" value="Genomic_DNA"/>
</dbReference>
<dbReference type="Pfam" id="PF00665">
    <property type="entry name" value="rve"/>
    <property type="match status" value="1"/>
</dbReference>
<comment type="caution">
    <text evidence="2">The sequence shown here is derived from an EMBL/GenBank/DDBJ whole genome shotgun (WGS) entry which is preliminary data.</text>
</comment>
<dbReference type="NCBIfam" id="NF033516">
    <property type="entry name" value="transpos_IS3"/>
    <property type="match status" value="1"/>
</dbReference>
<reference evidence="3" key="1">
    <citation type="submission" date="2023-07" db="EMBL/GenBank/DDBJ databases">
        <title>Identification of Pectobacterium versatile causing blackleg of potato from New York State with a whole genome sequencing approach.</title>
        <authorList>
            <person name="Ma X."/>
            <person name="Swingle B."/>
        </authorList>
    </citation>
    <scope>NUCLEOTIDE SEQUENCE [LARGE SCALE GENOMIC DNA]</scope>
    <source>
        <strain evidence="3">NY1588A</strain>
    </source>
</reference>
<feature type="domain" description="Integrase catalytic" evidence="1">
    <location>
        <begin position="1"/>
        <end position="139"/>
    </location>
</feature>
<protein>
    <submittedName>
        <fullName evidence="2">IS3 family transposase</fullName>
    </submittedName>
</protein>
<organism evidence="2 3">
    <name type="scientific">Pectobacterium parmentieri</name>
    <dbReference type="NCBI Taxonomy" id="1905730"/>
    <lineage>
        <taxon>Bacteria</taxon>
        <taxon>Pseudomonadati</taxon>
        <taxon>Pseudomonadota</taxon>
        <taxon>Gammaproteobacteria</taxon>
        <taxon>Enterobacterales</taxon>
        <taxon>Pectobacteriaceae</taxon>
        <taxon>Pectobacterium</taxon>
    </lineage>
</organism>
<dbReference type="PANTHER" id="PTHR46889:SF4">
    <property type="entry name" value="TRANSPOSASE INSO FOR INSERTION SEQUENCE ELEMENT IS911B-RELATED"/>
    <property type="match status" value="1"/>
</dbReference>
<evidence type="ECO:0000259" key="1">
    <source>
        <dbReference type="PROSITE" id="PS50994"/>
    </source>
</evidence>
<dbReference type="PROSITE" id="PS50994">
    <property type="entry name" value="INTEGRASE"/>
    <property type="match status" value="1"/>
</dbReference>
<dbReference type="Gene3D" id="3.30.420.10">
    <property type="entry name" value="Ribonuclease H-like superfamily/Ribonuclease H"/>
    <property type="match status" value="1"/>
</dbReference>